<feature type="compositionally biased region" description="Polar residues" evidence="1">
    <location>
        <begin position="882"/>
        <end position="895"/>
    </location>
</feature>
<feature type="compositionally biased region" description="Basic and acidic residues" evidence="1">
    <location>
        <begin position="586"/>
        <end position="595"/>
    </location>
</feature>
<dbReference type="AlphaFoldDB" id="A0A7M5XNL8"/>
<feature type="compositionally biased region" description="Polar residues" evidence="1">
    <location>
        <begin position="532"/>
        <end position="548"/>
    </location>
</feature>
<dbReference type="PROSITE" id="PS51029">
    <property type="entry name" value="MADF"/>
    <property type="match status" value="3"/>
</dbReference>
<feature type="domain" description="MADF" evidence="2">
    <location>
        <begin position="174"/>
        <end position="275"/>
    </location>
</feature>
<feature type="domain" description="MADF" evidence="2">
    <location>
        <begin position="364"/>
        <end position="468"/>
    </location>
</feature>
<evidence type="ECO:0000259" key="2">
    <source>
        <dbReference type="PROSITE" id="PS51029"/>
    </source>
</evidence>
<dbReference type="PANTHER" id="PTHR12243:SF67">
    <property type="entry name" value="COREPRESSOR OF PANGOLIN, ISOFORM A-RELATED"/>
    <property type="match status" value="1"/>
</dbReference>
<sequence length="1053" mass="121643">MASENFTWPRPGSSYYSYQANQPNDNQISQIFFPINNIVNTRQQFQSPSQGINAYHNATSNSFLHGHQNQNATQQENVEAIDVQYRSNTPTKHQCNQTSAIAGQSSGLDYFSSIEQGQQNNFNTTNTHASRNFNTVQNLPNRLTRSRTTFNNNARITQANSMTEIDRFYFNYDLFIKEVRKEECIWNETREGYNNEELRGKAWKKILEQMLATVVYYFSHDLLTCDEQVNELKQEWKFIMYNFKECKLNRKQSHLKEPPKCEFYKALSFMDSMITVGNNDVMKYPDIPDIRIIFNNGMVTGEWKIAANHFLDTIIRVNFRCSCSSGNYRENEKVNKNDDRSDDSDFQSSSQVRLRIRFNLQYDQFIKQIQKHECIWNENNEDYENKELRKRAWENVWKDVVGHGWFIYLTKNIRKWNINDVVMFLEQQWKFIMYHFQECKLNQRQSNLKEPPMCKFSKTLNFVNQLITVVMKYPDVPDVRVLVNTQIEKRKYGLDLILYYCQMNNFRCKCSSWKRYADLEDEISERRISQPSYGENNCISTDNNNTSIDAPIGQTEKSSPTVCVPQNIETSGSPNDVDQTPQHKIPTQEHHTTDSDVKFSLIKEVEKQPCIWNPKHTHYKDRKKTKEAWEEIRKIVKTPDNVSLKDIWKTLREDFKRSHERRNKKKEASCNFYKELKFLTDVVIKNPNPAGESTLTANKNVIRGEKIPRGLQTNSSSLPKAIDSHHTSLYSDDTTSSTGVDFDKTSPNDVPVFCISDDNTDTETRNVQNVDQESKSLVTEQTSSLPLTNKHDNQRGNVSYQSYQNTKEHISAGLTSSISIGQADSERNLLPCNNVPTTSSDFPKMSRKHLTENTPCFSDEPNSNPIHQQNLSAINRLPARSGASNTEHSTASTTFDDMDPAYSDSNNPNNLPSTSTPAITGSSSSISSENNNEITNEKFKSDNLPQKYSTTKKQKKNSHPRRKRKRTELEYTRTKRASAQISNTAETKNPLAAELIKSLEGNAKDLLFFKQVEGQLSQFSDKQKAVAKILVQKALNKVEFMDNEQLHQTLNTI</sequence>
<dbReference type="Proteomes" id="UP000594262">
    <property type="component" value="Unplaced"/>
</dbReference>
<dbReference type="InterPro" id="IPR039353">
    <property type="entry name" value="TF_Adf1"/>
</dbReference>
<dbReference type="PANTHER" id="PTHR12243">
    <property type="entry name" value="MADF DOMAIN TRANSCRIPTION FACTOR"/>
    <property type="match status" value="1"/>
</dbReference>
<feature type="region of interest" description="Disordered" evidence="1">
    <location>
        <begin position="880"/>
        <end position="985"/>
    </location>
</feature>
<accession>A0A7M5XNL8</accession>
<feature type="compositionally biased region" description="Basic residues" evidence="1">
    <location>
        <begin position="950"/>
        <end position="966"/>
    </location>
</feature>
<organism evidence="3 4">
    <name type="scientific">Clytia hemisphaerica</name>
    <dbReference type="NCBI Taxonomy" id="252671"/>
    <lineage>
        <taxon>Eukaryota</taxon>
        <taxon>Metazoa</taxon>
        <taxon>Cnidaria</taxon>
        <taxon>Hydrozoa</taxon>
        <taxon>Hydroidolina</taxon>
        <taxon>Leptothecata</taxon>
        <taxon>Obeliida</taxon>
        <taxon>Clytiidae</taxon>
        <taxon>Clytia</taxon>
    </lineage>
</organism>
<keyword evidence="4" id="KW-1185">Reference proteome</keyword>
<dbReference type="Pfam" id="PF10545">
    <property type="entry name" value="MADF_DNA_bdg"/>
    <property type="match status" value="3"/>
</dbReference>
<feature type="region of interest" description="Disordered" evidence="1">
    <location>
        <begin position="532"/>
        <end position="595"/>
    </location>
</feature>
<evidence type="ECO:0000313" key="3">
    <source>
        <dbReference type="EnsemblMetazoa" id="CLYHEMP024486.1"/>
    </source>
</evidence>
<dbReference type="OrthoDB" id="6022691at2759"/>
<feature type="compositionally biased region" description="Polar residues" evidence="1">
    <location>
        <begin position="765"/>
        <end position="787"/>
    </location>
</feature>
<feature type="region of interest" description="Disordered" evidence="1">
    <location>
        <begin position="757"/>
        <end position="796"/>
    </location>
</feature>
<evidence type="ECO:0000313" key="4">
    <source>
        <dbReference type="Proteomes" id="UP000594262"/>
    </source>
</evidence>
<feature type="domain" description="MADF" evidence="2">
    <location>
        <begin position="600"/>
        <end position="684"/>
    </location>
</feature>
<dbReference type="InterPro" id="IPR006578">
    <property type="entry name" value="MADF-dom"/>
</dbReference>
<evidence type="ECO:0000256" key="1">
    <source>
        <dbReference type="SAM" id="MobiDB-lite"/>
    </source>
</evidence>
<dbReference type="EnsemblMetazoa" id="CLYHEMT024486.1">
    <property type="protein sequence ID" value="CLYHEMP024486.1"/>
    <property type="gene ID" value="CLYHEMG024486"/>
</dbReference>
<name>A0A7M5XNL8_9CNID</name>
<protein>
    <recommendedName>
        <fullName evidence="2">MADF domain-containing protein</fullName>
    </recommendedName>
</protein>
<reference evidence="3" key="1">
    <citation type="submission" date="2021-01" db="UniProtKB">
        <authorList>
            <consortium name="EnsemblMetazoa"/>
        </authorList>
    </citation>
    <scope>IDENTIFICATION</scope>
</reference>
<dbReference type="GeneID" id="136802502"/>
<proteinExistence type="predicted"/>
<feature type="compositionally biased region" description="Polar residues" evidence="1">
    <location>
        <begin position="567"/>
        <end position="582"/>
    </location>
</feature>
<feature type="compositionally biased region" description="Low complexity" evidence="1">
    <location>
        <begin position="903"/>
        <end position="934"/>
    </location>
</feature>
<dbReference type="SMART" id="SM00595">
    <property type="entry name" value="MADF"/>
    <property type="match status" value="3"/>
</dbReference>
<dbReference type="RefSeq" id="XP_066915338.1">
    <property type="nucleotide sequence ID" value="XM_067059237.1"/>
</dbReference>